<feature type="transmembrane region" description="Helical" evidence="1">
    <location>
        <begin position="229"/>
        <end position="245"/>
    </location>
</feature>
<feature type="transmembrane region" description="Helical" evidence="1">
    <location>
        <begin position="91"/>
        <end position="117"/>
    </location>
</feature>
<feature type="transmembrane region" description="Helical" evidence="1">
    <location>
        <begin position="164"/>
        <end position="186"/>
    </location>
</feature>
<organism evidence="2 3">
    <name type="scientific">Dyadobacter arcticus</name>
    <dbReference type="NCBI Taxonomy" id="1078754"/>
    <lineage>
        <taxon>Bacteria</taxon>
        <taxon>Pseudomonadati</taxon>
        <taxon>Bacteroidota</taxon>
        <taxon>Cytophagia</taxon>
        <taxon>Cytophagales</taxon>
        <taxon>Spirosomataceae</taxon>
        <taxon>Dyadobacter</taxon>
    </lineage>
</organism>
<feature type="transmembrane region" description="Helical" evidence="1">
    <location>
        <begin position="300"/>
        <end position="320"/>
    </location>
</feature>
<protein>
    <recommendedName>
        <fullName evidence="4">EpsG family protein</fullName>
    </recommendedName>
</protein>
<sequence>MILENFYKTLINWIESKLTGQNWLWKLTLFSLALSLFLAFPPYTLLLDHLRENGVKLDAWVFIQNQGQDFLHPKDMDYDVRRENMIFRWTLPLLSLLTHHNIVLILALQAILGILFLKKIGAYIYNISKDKVTTALFVIALANTFVCVWTFADVHGYGDGFAYFFLLFALLNRNPIAIFLSLQVAFFTDERAVVAGGYLLLWWMVTKAYEKNDFSFSFLFKTVFARESLTVIVAWLVYFSIRFYVQTQYFPHHSYSTIGTPVLFANAHRNGLGSSVWGAFEGTWLLMIAAALILILSKHYWLFIALVVGFCILLATGIYVHDIDRALAYGFPFLLIAGYILIKTASYRSVKLVLFFTMVICVSHPQVFYMGYNKILWLEPLPVKAMMYLDNLLHWNYFS</sequence>
<keyword evidence="1" id="KW-1133">Transmembrane helix</keyword>
<feature type="transmembrane region" description="Helical" evidence="1">
    <location>
        <begin position="352"/>
        <end position="372"/>
    </location>
</feature>
<dbReference type="RefSeq" id="WP_167266725.1">
    <property type="nucleotide sequence ID" value="NZ_JAASQJ010000001.1"/>
</dbReference>
<comment type="caution">
    <text evidence="2">The sequence shown here is derived from an EMBL/GenBank/DDBJ whole genome shotgun (WGS) entry which is preliminary data.</text>
</comment>
<evidence type="ECO:0000313" key="2">
    <source>
        <dbReference type="EMBL" id="NIJ51212.1"/>
    </source>
</evidence>
<reference evidence="2 3" key="1">
    <citation type="submission" date="2020-03" db="EMBL/GenBank/DDBJ databases">
        <title>Genomic Encyclopedia of Type Strains, Phase IV (KMG-IV): sequencing the most valuable type-strain genomes for metagenomic binning, comparative biology and taxonomic classification.</title>
        <authorList>
            <person name="Goeker M."/>
        </authorList>
    </citation>
    <scope>NUCLEOTIDE SEQUENCE [LARGE SCALE GENOMIC DNA]</scope>
    <source>
        <strain evidence="2 3">DSM 102865</strain>
    </source>
</reference>
<keyword evidence="1" id="KW-0472">Membrane</keyword>
<name>A0ABX0UDZ0_9BACT</name>
<evidence type="ECO:0000256" key="1">
    <source>
        <dbReference type="SAM" id="Phobius"/>
    </source>
</evidence>
<accession>A0ABX0UDZ0</accession>
<dbReference type="EMBL" id="JAASQJ010000001">
    <property type="protein sequence ID" value="NIJ51212.1"/>
    <property type="molecule type" value="Genomic_DNA"/>
</dbReference>
<feature type="transmembrane region" description="Helical" evidence="1">
    <location>
        <begin position="132"/>
        <end position="152"/>
    </location>
</feature>
<gene>
    <name evidence="2" type="ORF">FHS68_000368</name>
</gene>
<keyword evidence="1" id="KW-0812">Transmembrane</keyword>
<feature type="transmembrane region" description="Helical" evidence="1">
    <location>
        <begin position="23"/>
        <end position="46"/>
    </location>
</feature>
<evidence type="ECO:0000313" key="3">
    <source>
        <dbReference type="Proteomes" id="UP001179181"/>
    </source>
</evidence>
<evidence type="ECO:0008006" key="4">
    <source>
        <dbReference type="Google" id="ProtNLM"/>
    </source>
</evidence>
<feature type="transmembrane region" description="Helical" evidence="1">
    <location>
        <begin position="326"/>
        <end position="345"/>
    </location>
</feature>
<proteinExistence type="predicted"/>
<feature type="transmembrane region" description="Helical" evidence="1">
    <location>
        <begin position="276"/>
        <end position="295"/>
    </location>
</feature>
<keyword evidence="3" id="KW-1185">Reference proteome</keyword>
<dbReference type="Proteomes" id="UP001179181">
    <property type="component" value="Unassembled WGS sequence"/>
</dbReference>